<proteinExistence type="predicted"/>
<accession>A0ABT4KBM2</accession>
<dbReference type="RefSeq" id="WP_269275954.1">
    <property type="nucleotide sequence ID" value="NZ_JAPVOI010000004.1"/>
</dbReference>
<evidence type="ECO:0000313" key="2">
    <source>
        <dbReference type="Proteomes" id="UP001079430"/>
    </source>
</evidence>
<reference evidence="1" key="1">
    <citation type="submission" date="2022-10" db="EMBL/GenBank/DDBJ databases">
        <title>Whole genome sequencing of three plant growth promoting bacteria isolated from Vachellia tortilis subsp. raddiana in Morocco.</title>
        <authorList>
            <person name="Hnini M."/>
            <person name="Zouagui R."/>
            <person name="Zouagui H."/>
            <person name="Chemao Elfihri M.-W."/>
            <person name="Ibrahimi A."/>
            <person name="Sbabou L."/>
            <person name="Aurag J."/>
        </authorList>
    </citation>
    <scope>NUCLEOTIDE SEQUENCE</scope>
    <source>
        <strain evidence="1">LMR678</strain>
    </source>
</reference>
<organism evidence="1 2">
    <name type="scientific">Sinorhizobium psoraleae</name>
    <dbReference type="NCBI Taxonomy" id="520838"/>
    <lineage>
        <taxon>Bacteria</taxon>
        <taxon>Pseudomonadati</taxon>
        <taxon>Pseudomonadota</taxon>
        <taxon>Alphaproteobacteria</taxon>
        <taxon>Hyphomicrobiales</taxon>
        <taxon>Rhizobiaceae</taxon>
        <taxon>Sinorhizobium/Ensifer group</taxon>
        <taxon>Sinorhizobium</taxon>
    </lineage>
</organism>
<dbReference type="Proteomes" id="UP001079430">
    <property type="component" value="Unassembled WGS sequence"/>
</dbReference>
<sequence length="41" mass="4471">MARLLERDQSAGAEAGNKVNLRDILDALVFVNARLCSGRRA</sequence>
<dbReference type="EMBL" id="JAPVOI010000004">
    <property type="protein sequence ID" value="MCZ4089358.1"/>
    <property type="molecule type" value="Genomic_DNA"/>
</dbReference>
<protein>
    <submittedName>
        <fullName evidence="1">Uncharacterized protein</fullName>
    </submittedName>
</protein>
<evidence type="ECO:0000313" key="1">
    <source>
        <dbReference type="EMBL" id="MCZ4089358.1"/>
    </source>
</evidence>
<gene>
    <name evidence="1" type="ORF">O3W52_04575</name>
</gene>
<name>A0ABT4KBM2_9HYPH</name>
<keyword evidence="2" id="KW-1185">Reference proteome</keyword>
<comment type="caution">
    <text evidence="1">The sequence shown here is derived from an EMBL/GenBank/DDBJ whole genome shotgun (WGS) entry which is preliminary data.</text>
</comment>